<dbReference type="SUPFAM" id="SSF49764">
    <property type="entry name" value="HSP20-like chaperones"/>
    <property type="match status" value="1"/>
</dbReference>
<proteinExistence type="inferred from homology"/>
<dbReference type="AlphaFoldDB" id="A0A1G9BMI9"/>
<protein>
    <submittedName>
        <fullName evidence="4">Molecular chaperone IbpA, HSP20 family</fullName>
    </submittedName>
</protein>
<dbReference type="Gene3D" id="2.60.40.790">
    <property type="match status" value="1"/>
</dbReference>
<dbReference type="PROSITE" id="PS01031">
    <property type="entry name" value="SHSP"/>
    <property type="match status" value="1"/>
</dbReference>
<reference evidence="4 5" key="1">
    <citation type="submission" date="2016-10" db="EMBL/GenBank/DDBJ databases">
        <authorList>
            <person name="de Groot N.N."/>
        </authorList>
    </citation>
    <scope>NUCLEOTIDE SEQUENCE [LARGE SCALE GENOMIC DNA]</scope>
    <source>
        <strain evidence="4 5">CGMCC 4.5681</strain>
    </source>
</reference>
<dbReference type="STRING" id="683260.SAMN05421874_107225"/>
<dbReference type="Proteomes" id="UP000198683">
    <property type="component" value="Unassembled WGS sequence"/>
</dbReference>
<evidence type="ECO:0000259" key="3">
    <source>
        <dbReference type="PROSITE" id="PS01031"/>
    </source>
</evidence>
<dbReference type="PANTHER" id="PTHR11527">
    <property type="entry name" value="HEAT-SHOCK PROTEIN 20 FAMILY MEMBER"/>
    <property type="match status" value="1"/>
</dbReference>
<evidence type="ECO:0000313" key="4">
    <source>
        <dbReference type="EMBL" id="SDK40749.1"/>
    </source>
</evidence>
<accession>A0A1G9BMI9</accession>
<dbReference type="Pfam" id="PF00011">
    <property type="entry name" value="HSP20"/>
    <property type="match status" value="1"/>
</dbReference>
<dbReference type="InterPro" id="IPR002068">
    <property type="entry name" value="A-crystallin/Hsp20_dom"/>
</dbReference>
<feature type="domain" description="SHSP" evidence="3">
    <location>
        <begin position="27"/>
        <end position="137"/>
    </location>
</feature>
<name>A0A1G9BMI9_9ACTN</name>
<dbReference type="EMBL" id="FNFB01000007">
    <property type="protein sequence ID" value="SDK40749.1"/>
    <property type="molecule type" value="Genomic_DNA"/>
</dbReference>
<organism evidence="4 5">
    <name type="scientific">Nonomuraea maritima</name>
    <dbReference type="NCBI Taxonomy" id="683260"/>
    <lineage>
        <taxon>Bacteria</taxon>
        <taxon>Bacillati</taxon>
        <taxon>Actinomycetota</taxon>
        <taxon>Actinomycetes</taxon>
        <taxon>Streptosporangiales</taxon>
        <taxon>Streptosporangiaceae</taxon>
        <taxon>Nonomuraea</taxon>
    </lineage>
</organism>
<dbReference type="InterPro" id="IPR008978">
    <property type="entry name" value="HSP20-like_chaperone"/>
</dbReference>
<sequence length="137" mass="15392">MGALERWGSRTLFPDLAEFFESPLSMLRTAESAIRIEDYVDDGKYVIRAELPGVDPERDVEITVSGGVLRLHAERHEEQKEANRSEFRYGSLSRSLTLPEGVEAEDIRATYDKGILTVTVPMPEETKKGAKRIPVEA</sequence>
<dbReference type="OrthoDB" id="3855217at2"/>
<evidence type="ECO:0000256" key="2">
    <source>
        <dbReference type="RuleBase" id="RU003616"/>
    </source>
</evidence>
<comment type="similarity">
    <text evidence="1 2">Belongs to the small heat shock protein (HSP20) family.</text>
</comment>
<keyword evidence="5" id="KW-1185">Reference proteome</keyword>
<evidence type="ECO:0000256" key="1">
    <source>
        <dbReference type="PROSITE-ProRule" id="PRU00285"/>
    </source>
</evidence>
<dbReference type="CDD" id="cd06464">
    <property type="entry name" value="ACD_sHsps-like"/>
    <property type="match status" value="1"/>
</dbReference>
<gene>
    <name evidence="4" type="ORF">SAMN05421874_107225</name>
</gene>
<evidence type="ECO:0000313" key="5">
    <source>
        <dbReference type="Proteomes" id="UP000198683"/>
    </source>
</evidence>
<dbReference type="InterPro" id="IPR031107">
    <property type="entry name" value="Small_HSP"/>
</dbReference>